<keyword evidence="2" id="KW-0858">Xylan degradation</keyword>
<keyword evidence="13" id="KW-1185">Reference proteome</keyword>
<dbReference type="InterPro" id="IPR008979">
    <property type="entry name" value="Galactose-bd-like_sf"/>
</dbReference>
<accession>A0A1I1W1S3</accession>
<gene>
    <name evidence="12" type="ORF">SAMN05444380_103146</name>
</gene>
<keyword evidence="4 9" id="KW-0378">Hydrolase</keyword>
<dbReference type="InterPro" id="IPR023296">
    <property type="entry name" value="Glyco_hydro_beta-prop_sf"/>
</dbReference>
<name>A0A1I1W1S3_9BACT</name>
<dbReference type="Pfam" id="PF04616">
    <property type="entry name" value="Glyco_hydro_43"/>
    <property type="match status" value="1"/>
</dbReference>
<dbReference type="InterPro" id="IPR005084">
    <property type="entry name" value="CBM6"/>
</dbReference>
<dbReference type="SMART" id="SM00606">
    <property type="entry name" value="CBD_IV"/>
    <property type="match status" value="1"/>
</dbReference>
<dbReference type="PROSITE" id="PS51175">
    <property type="entry name" value="CBM6"/>
    <property type="match status" value="1"/>
</dbReference>
<keyword evidence="6 9" id="KW-0326">Glycosidase</keyword>
<evidence type="ECO:0000256" key="9">
    <source>
        <dbReference type="RuleBase" id="RU361187"/>
    </source>
</evidence>
<evidence type="ECO:0000256" key="5">
    <source>
        <dbReference type="ARBA" id="ARBA00023277"/>
    </source>
</evidence>
<dbReference type="SUPFAM" id="SSF49785">
    <property type="entry name" value="Galactose-binding domain-like"/>
    <property type="match status" value="1"/>
</dbReference>
<dbReference type="Gene3D" id="2.60.120.260">
    <property type="entry name" value="Galactose-binding domain-like"/>
    <property type="match status" value="1"/>
</dbReference>
<organism evidence="12 13">
    <name type="scientific">Thermophagus xiamenensis</name>
    <dbReference type="NCBI Taxonomy" id="385682"/>
    <lineage>
        <taxon>Bacteria</taxon>
        <taxon>Pseudomonadati</taxon>
        <taxon>Bacteroidota</taxon>
        <taxon>Bacteroidia</taxon>
        <taxon>Marinilabiliales</taxon>
        <taxon>Marinilabiliaceae</taxon>
        <taxon>Thermophagus</taxon>
    </lineage>
</organism>
<sequence>MNKQIFISIFLMTIAIPYFANAQNIVKQRPIIQTKYTADPAPMVHNDTLFLYTSHDEDDAMGFKMKDWLLYYSTDMVNWTEYGVVASLDNFKWVPYDNGAWAAQCIERNGKFYLYCPMPGGVGIGVLVADSPYGPFKDPLGEPLIKQGHHDIDPTILIDDDGQAYMYWGNPKLYYVKLNEDMISYSGEIIQEPTTPENYQEGPWVWKHKGHYYMAYASTCCPEGIGYAMSDYPTGPWEYKGMIIDASEKTRGNHPGIVQYKGKWYCFGHSYDLLKKTTSKFYERRSVDMDEMVYNPDGTIQNRQYWSVEGPEQVEPLNPFIRVEAETMAWSEGVKTRFETEWEGDFDWDRGKKIADHLFVTDINHGDYIKVKGVDFSDGAESVEVSLSPIYGGKIEIRADKIDGPIIATVDVNTKTEEGIWKIFSAKTNKNLKGIHDVYFVFRGEKDLFNFDWWKFYPVKKASEK</sequence>
<comment type="similarity">
    <text evidence="1 9">Belongs to the glycosyl hydrolase 43 family.</text>
</comment>
<dbReference type="SUPFAM" id="SSF75005">
    <property type="entry name" value="Arabinanase/levansucrase/invertase"/>
    <property type="match status" value="1"/>
</dbReference>
<dbReference type="eggNOG" id="COG3507">
    <property type="taxonomic scope" value="Bacteria"/>
</dbReference>
<evidence type="ECO:0000256" key="2">
    <source>
        <dbReference type="ARBA" id="ARBA00022651"/>
    </source>
</evidence>
<protein>
    <submittedName>
        <fullName evidence="12">Carbohydrate binding module (Family 6)</fullName>
    </submittedName>
</protein>
<evidence type="ECO:0000256" key="10">
    <source>
        <dbReference type="SAM" id="SignalP"/>
    </source>
</evidence>
<dbReference type="GO" id="GO:0045493">
    <property type="term" value="P:xylan catabolic process"/>
    <property type="evidence" value="ECO:0007669"/>
    <property type="project" value="UniProtKB-KW"/>
</dbReference>
<evidence type="ECO:0000256" key="6">
    <source>
        <dbReference type="ARBA" id="ARBA00023295"/>
    </source>
</evidence>
<dbReference type="PANTHER" id="PTHR43772">
    <property type="entry name" value="ENDO-1,4-BETA-XYLANASE"/>
    <property type="match status" value="1"/>
</dbReference>
<keyword evidence="2" id="KW-0624">Polysaccharide degradation</keyword>
<dbReference type="OrthoDB" id="9763933at2"/>
<dbReference type="PANTHER" id="PTHR43772:SF2">
    <property type="entry name" value="PUTATIVE (AFU_ORTHOLOGUE AFUA_2G04480)-RELATED"/>
    <property type="match status" value="1"/>
</dbReference>
<dbReference type="GO" id="GO:0030246">
    <property type="term" value="F:carbohydrate binding"/>
    <property type="evidence" value="ECO:0007669"/>
    <property type="project" value="InterPro"/>
</dbReference>
<proteinExistence type="inferred from homology"/>
<feature type="domain" description="CBM6" evidence="11">
    <location>
        <begin position="321"/>
        <end position="457"/>
    </location>
</feature>
<dbReference type="Proteomes" id="UP000181976">
    <property type="component" value="Unassembled WGS sequence"/>
</dbReference>
<evidence type="ECO:0000313" key="12">
    <source>
        <dbReference type="EMBL" id="SFD88318.1"/>
    </source>
</evidence>
<evidence type="ECO:0000259" key="11">
    <source>
        <dbReference type="PROSITE" id="PS51175"/>
    </source>
</evidence>
<dbReference type="InterPro" id="IPR006710">
    <property type="entry name" value="Glyco_hydro_43"/>
</dbReference>
<feature type="signal peptide" evidence="10">
    <location>
        <begin position="1"/>
        <end position="22"/>
    </location>
</feature>
<evidence type="ECO:0000256" key="1">
    <source>
        <dbReference type="ARBA" id="ARBA00009865"/>
    </source>
</evidence>
<dbReference type="EMBL" id="FONA01000003">
    <property type="protein sequence ID" value="SFD88318.1"/>
    <property type="molecule type" value="Genomic_DNA"/>
</dbReference>
<feature type="site" description="Important for catalytic activity, responsible for pKa modulation of the active site Glu and correct orientation of both the proton donor and substrate" evidence="8">
    <location>
        <position position="153"/>
    </location>
</feature>
<dbReference type="STRING" id="385682.SAMN05444380_103146"/>
<dbReference type="GO" id="GO:0004553">
    <property type="term" value="F:hydrolase activity, hydrolyzing O-glycosyl compounds"/>
    <property type="evidence" value="ECO:0007669"/>
    <property type="project" value="InterPro"/>
</dbReference>
<dbReference type="InterPro" id="IPR006584">
    <property type="entry name" value="Cellulose-bd_IV"/>
</dbReference>
<dbReference type="Gene3D" id="2.115.10.20">
    <property type="entry name" value="Glycosyl hydrolase domain, family 43"/>
    <property type="match status" value="1"/>
</dbReference>
<feature type="active site" description="Proton acceptor" evidence="7">
    <location>
        <position position="39"/>
    </location>
</feature>
<evidence type="ECO:0000256" key="8">
    <source>
        <dbReference type="PIRSR" id="PIRSR606710-2"/>
    </source>
</evidence>
<dbReference type="AlphaFoldDB" id="A0A1I1W1S3"/>
<keyword evidence="5" id="KW-0119">Carbohydrate metabolism</keyword>
<dbReference type="CDD" id="cd04084">
    <property type="entry name" value="CBM6_xylanase-like"/>
    <property type="match status" value="1"/>
</dbReference>
<feature type="active site" description="Proton donor" evidence="7">
    <location>
        <position position="201"/>
    </location>
</feature>
<evidence type="ECO:0000313" key="13">
    <source>
        <dbReference type="Proteomes" id="UP000181976"/>
    </source>
</evidence>
<evidence type="ECO:0000256" key="4">
    <source>
        <dbReference type="ARBA" id="ARBA00022801"/>
    </source>
</evidence>
<evidence type="ECO:0000256" key="3">
    <source>
        <dbReference type="ARBA" id="ARBA00022729"/>
    </source>
</evidence>
<dbReference type="InParanoid" id="A0A1I1W1S3"/>
<feature type="chain" id="PRO_5010350988" evidence="10">
    <location>
        <begin position="23"/>
        <end position="465"/>
    </location>
</feature>
<keyword evidence="3 10" id="KW-0732">Signal</keyword>
<evidence type="ECO:0000256" key="7">
    <source>
        <dbReference type="PIRSR" id="PIRSR606710-1"/>
    </source>
</evidence>
<dbReference type="InterPro" id="IPR052176">
    <property type="entry name" value="Glycosyl_Hydrlase_43_Enz"/>
</dbReference>
<dbReference type="RefSeq" id="WP_010527907.1">
    <property type="nucleotide sequence ID" value="NZ_AFSL01000064.1"/>
</dbReference>
<reference evidence="12 13" key="1">
    <citation type="submission" date="2016-10" db="EMBL/GenBank/DDBJ databases">
        <authorList>
            <person name="de Groot N.N."/>
        </authorList>
    </citation>
    <scope>NUCLEOTIDE SEQUENCE [LARGE SCALE GENOMIC DNA]</scope>
    <source>
        <strain evidence="12 13">DSM 19012</strain>
    </source>
</reference>
<dbReference type="Pfam" id="PF03422">
    <property type="entry name" value="CBM_6"/>
    <property type="match status" value="1"/>
</dbReference>